<evidence type="ECO:0000259" key="1">
    <source>
        <dbReference type="Pfam" id="PF09509"/>
    </source>
</evidence>
<dbReference type="STRING" id="860235.AOZ06_24800"/>
<dbReference type="Pfam" id="PF09509">
    <property type="entry name" value="Hypoth_Ymh"/>
    <property type="match status" value="1"/>
</dbReference>
<reference evidence="2 3" key="1">
    <citation type="submission" date="2015-07" db="EMBL/GenBank/DDBJ databases">
        <title>Genome sequencing of Kibdelosporangium phytohabitans.</title>
        <authorList>
            <person name="Qin S."/>
            <person name="Xing K."/>
        </authorList>
    </citation>
    <scope>NUCLEOTIDE SEQUENCE [LARGE SCALE GENOMIC DNA]</scope>
    <source>
        <strain evidence="2 3">KLBMP1111</strain>
    </source>
</reference>
<keyword evidence="3" id="KW-1185">Reference proteome</keyword>
<gene>
    <name evidence="2" type="ORF">AOZ06_24800</name>
</gene>
<sequence length="275" mass="30753">MAELYPPWNAQVVEGVADVLGHTDHGMTGSQITRLLAELNIPDLQQRDTKRVRLRHALLAAQDKDGTAGSVVAFVNRSMEPVRYRDNPSLWTSRQAALNEVLVFEGFRVDEAGRVQQGRHAETLSQATQHASNLRAELRRRGTHKDVLHYCTTELLQKNAFHAVLEATKSVFDKLRLRTGCCGDGAKLIELTLCPGDDPPLAVNGLSSHSELDEQKGFANLLKGVNSMFRNPVAHDPRLKRTVTDEELLELLTMLSMVHRRLDTAQLRRRPCQSP</sequence>
<dbReference type="EMBL" id="CP012752">
    <property type="protein sequence ID" value="ALG09694.1"/>
    <property type="molecule type" value="Genomic_DNA"/>
</dbReference>
<name>A0A0N9I1I8_9PSEU</name>
<evidence type="ECO:0000313" key="2">
    <source>
        <dbReference type="EMBL" id="ALG09694.1"/>
    </source>
</evidence>
<protein>
    <recommendedName>
        <fullName evidence="1">Conserved hypothetical protein CHP02391 domain-containing protein</fullName>
    </recommendedName>
</protein>
<feature type="domain" description="Conserved hypothetical protein CHP02391" evidence="1">
    <location>
        <begin position="141"/>
        <end position="262"/>
    </location>
</feature>
<accession>A0A0N9I1I8</accession>
<dbReference type="AlphaFoldDB" id="A0A0N9I1I8"/>
<evidence type="ECO:0000313" key="3">
    <source>
        <dbReference type="Proteomes" id="UP000063699"/>
    </source>
</evidence>
<dbReference type="NCBIfam" id="TIGR02391">
    <property type="entry name" value="hypoth_ymh"/>
    <property type="match status" value="1"/>
</dbReference>
<dbReference type="KEGG" id="kphy:AOZ06_24800"/>
<dbReference type="Proteomes" id="UP000063699">
    <property type="component" value="Chromosome"/>
</dbReference>
<organism evidence="2 3">
    <name type="scientific">Kibdelosporangium phytohabitans</name>
    <dbReference type="NCBI Taxonomy" id="860235"/>
    <lineage>
        <taxon>Bacteria</taxon>
        <taxon>Bacillati</taxon>
        <taxon>Actinomycetota</taxon>
        <taxon>Actinomycetes</taxon>
        <taxon>Pseudonocardiales</taxon>
        <taxon>Pseudonocardiaceae</taxon>
        <taxon>Kibdelosporangium</taxon>
    </lineage>
</organism>
<dbReference type="RefSeq" id="WP_054291598.1">
    <property type="nucleotide sequence ID" value="NZ_CP012752.1"/>
</dbReference>
<proteinExistence type="predicted"/>
<dbReference type="OrthoDB" id="3189478at2"/>
<dbReference type="InterPro" id="IPR012654">
    <property type="entry name" value="CHP02391"/>
</dbReference>